<keyword evidence="2" id="KW-0456">Lyase</keyword>
<dbReference type="InterPro" id="IPR012334">
    <property type="entry name" value="Pectin_lyas_fold"/>
</dbReference>
<dbReference type="Pfam" id="PF14592">
    <property type="entry name" value="Chondroitinas_B"/>
    <property type="match status" value="1"/>
</dbReference>
<organism evidence="2 3">
    <name type="scientific">Mucilaginibacter boryungensis</name>
    <dbReference type="NCBI Taxonomy" id="768480"/>
    <lineage>
        <taxon>Bacteria</taxon>
        <taxon>Pseudomonadati</taxon>
        <taxon>Bacteroidota</taxon>
        <taxon>Sphingobacteriia</taxon>
        <taxon>Sphingobacteriales</taxon>
        <taxon>Sphingobacteriaceae</taxon>
        <taxon>Mucilaginibacter</taxon>
    </lineage>
</organism>
<feature type="chain" id="PRO_5045640939" evidence="1">
    <location>
        <begin position="22"/>
        <end position="449"/>
    </location>
</feature>
<dbReference type="InterPro" id="IPR039513">
    <property type="entry name" value="PL-6"/>
</dbReference>
<keyword evidence="3" id="KW-1185">Reference proteome</keyword>
<dbReference type="InterPro" id="IPR011050">
    <property type="entry name" value="Pectin_lyase_fold/virulence"/>
</dbReference>
<dbReference type="SMART" id="SM00710">
    <property type="entry name" value="PbH1"/>
    <property type="match status" value="4"/>
</dbReference>
<protein>
    <submittedName>
        <fullName evidence="2">Polysaccharide lyase 6 family protein</fullName>
    </submittedName>
</protein>
<gene>
    <name evidence="2" type="ORF">IRJ18_00070</name>
</gene>
<evidence type="ECO:0000313" key="3">
    <source>
        <dbReference type="Proteomes" id="UP000632774"/>
    </source>
</evidence>
<evidence type="ECO:0000313" key="2">
    <source>
        <dbReference type="EMBL" id="MBE9664733.1"/>
    </source>
</evidence>
<reference evidence="2 3" key="1">
    <citation type="submission" date="2020-10" db="EMBL/GenBank/DDBJ databases">
        <title>Mucilaginibacter mali sp. nov., isolated from rhizosphere soil of apple orchard.</title>
        <authorList>
            <person name="Lee J.-S."/>
            <person name="Kim H.S."/>
            <person name="Kim J.-S."/>
        </authorList>
    </citation>
    <scope>NUCLEOTIDE SEQUENCE [LARGE SCALE GENOMIC DNA]</scope>
    <source>
        <strain evidence="2 3">KCTC 23157</strain>
    </source>
</reference>
<feature type="signal peptide" evidence="1">
    <location>
        <begin position="1"/>
        <end position="21"/>
    </location>
</feature>
<dbReference type="Proteomes" id="UP000632774">
    <property type="component" value="Unassembled WGS sequence"/>
</dbReference>
<dbReference type="EMBL" id="JADFFM010000001">
    <property type="protein sequence ID" value="MBE9664733.1"/>
    <property type="molecule type" value="Genomic_DNA"/>
</dbReference>
<accession>A0ABR9XBM6</accession>
<name>A0ABR9XBM6_9SPHI</name>
<sequence>MFKLNTPKVLFLLLCSISSYAKDYPVHNAAELAFLNLKPGDRAIMQPGNWTNQQLVFKAKGTKEAPVTLISSDPGKIIINGNSHLLIDGQWLVVDGLNFSQGNSQKKDVITFSKDAEWCRLTNTSIVDFNPADKKQDYKWVSINGYHNRVDHCYIKGKTHQGTTLVVWVADKPNYHEIDHNFFDTRPDLGNNGGETIRIGTSTVSMNDSYTTVEDNVFYQCNGEMEVLSNKSGHNTIRNNLFYECVGTLTLREGNFAEVYGNYMIGNGVKGTGGIRIIGESHKVYYNYLQGLTGTGLKAAITIMDAIPNSELKGYMQVKNAEIKNNTIINCTEAFEVGSGKRDGRGLPPQNVTITNNLVLASDPIVYTDQPQGLKISGNILFNIKLAGDLPDGFDMKDPRLNTDATNIYQPSKRSKIGAPGLSAGQKLLFDAAGIGPAWYKNLPAIRVK</sequence>
<dbReference type="Gene3D" id="2.160.20.10">
    <property type="entry name" value="Single-stranded right-handed beta-helix, Pectin lyase-like"/>
    <property type="match status" value="1"/>
</dbReference>
<dbReference type="GO" id="GO:0016829">
    <property type="term" value="F:lyase activity"/>
    <property type="evidence" value="ECO:0007669"/>
    <property type="project" value="UniProtKB-KW"/>
</dbReference>
<evidence type="ECO:0000256" key="1">
    <source>
        <dbReference type="SAM" id="SignalP"/>
    </source>
</evidence>
<comment type="caution">
    <text evidence="2">The sequence shown here is derived from an EMBL/GenBank/DDBJ whole genome shotgun (WGS) entry which is preliminary data.</text>
</comment>
<dbReference type="InterPro" id="IPR006626">
    <property type="entry name" value="PbH1"/>
</dbReference>
<proteinExistence type="predicted"/>
<dbReference type="SUPFAM" id="SSF51126">
    <property type="entry name" value="Pectin lyase-like"/>
    <property type="match status" value="1"/>
</dbReference>
<dbReference type="RefSeq" id="WP_194104160.1">
    <property type="nucleotide sequence ID" value="NZ_JADFFM010000001.1"/>
</dbReference>
<keyword evidence="1" id="KW-0732">Signal</keyword>
<dbReference type="CDD" id="cd14251">
    <property type="entry name" value="PL-6"/>
    <property type="match status" value="1"/>
</dbReference>